<dbReference type="Gene3D" id="3.40.50.150">
    <property type="entry name" value="Vaccinia Virus protein VP39"/>
    <property type="match status" value="1"/>
</dbReference>
<dbReference type="InterPro" id="IPR029063">
    <property type="entry name" value="SAM-dependent_MTases_sf"/>
</dbReference>
<dbReference type="Proteomes" id="UP001201985">
    <property type="component" value="Unassembled WGS sequence"/>
</dbReference>
<keyword evidence="2" id="KW-0808">Transferase</keyword>
<accession>A0ABS9VZY0</accession>
<organism evidence="5 6">
    <name type="scientific">Teichococcus vastitatis</name>
    <dbReference type="NCBI Taxonomy" id="2307076"/>
    <lineage>
        <taxon>Bacteria</taxon>
        <taxon>Pseudomonadati</taxon>
        <taxon>Pseudomonadota</taxon>
        <taxon>Alphaproteobacteria</taxon>
        <taxon>Acetobacterales</taxon>
        <taxon>Roseomonadaceae</taxon>
        <taxon>Roseomonas</taxon>
    </lineage>
</organism>
<evidence type="ECO:0000256" key="1">
    <source>
        <dbReference type="ARBA" id="ARBA00022603"/>
    </source>
</evidence>
<name>A0ABS9VZY0_9PROT</name>
<evidence type="ECO:0000259" key="4">
    <source>
        <dbReference type="Pfam" id="PF08241"/>
    </source>
</evidence>
<gene>
    <name evidence="5" type="ORF">MON41_02285</name>
</gene>
<keyword evidence="1 5" id="KW-0489">Methyltransferase</keyword>
<comment type="caution">
    <text evidence="5">The sequence shown here is derived from an EMBL/GenBank/DDBJ whole genome shotgun (WGS) entry which is preliminary data.</text>
</comment>
<dbReference type="GO" id="GO:0008168">
    <property type="term" value="F:methyltransferase activity"/>
    <property type="evidence" value="ECO:0007669"/>
    <property type="project" value="UniProtKB-KW"/>
</dbReference>
<evidence type="ECO:0000256" key="3">
    <source>
        <dbReference type="ARBA" id="ARBA00022691"/>
    </source>
</evidence>
<dbReference type="CDD" id="cd02440">
    <property type="entry name" value="AdoMet_MTases"/>
    <property type="match status" value="1"/>
</dbReference>
<dbReference type="PANTHER" id="PTHR43464">
    <property type="entry name" value="METHYLTRANSFERASE"/>
    <property type="match status" value="1"/>
</dbReference>
<evidence type="ECO:0000313" key="6">
    <source>
        <dbReference type="Proteomes" id="UP001201985"/>
    </source>
</evidence>
<reference evidence="5 6" key="1">
    <citation type="submission" date="2022-03" db="EMBL/GenBank/DDBJ databases">
        <title>Complete genome analysis of Roseomonas KG 17.1 : a prolific producer of plant growth promoters.</title>
        <authorList>
            <person name="Saadouli I."/>
            <person name="Najjari A."/>
            <person name="Mosbah A."/>
            <person name="Ouzari H.I."/>
        </authorList>
    </citation>
    <scope>NUCLEOTIDE SEQUENCE [LARGE SCALE GENOMIC DNA]</scope>
    <source>
        <strain evidence="5 6">KG17-1</strain>
    </source>
</reference>
<dbReference type="Pfam" id="PF08241">
    <property type="entry name" value="Methyltransf_11"/>
    <property type="match status" value="1"/>
</dbReference>
<dbReference type="SUPFAM" id="SSF53335">
    <property type="entry name" value="S-adenosyl-L-methionine-dependent methyltransferases"/>
    <property type="match status" value="1"/>
</dbReference>
<keyword evidence="6" id="KW-1185">Reference proteome</keyword>
<protein>
    <submittedName>
        <fullName evidence="5">Class I SAM-dependent methyltransferase</fullName>
    </submittedName>
</protein>
<feature type="domain" description="Methyltransferase type 11" evidence="4">
    <location>
        <begin position="47"/>
        <end position="141"/>
    </location>
</feature>
<dbReference type="RefSeq" id="WP_120010606.1">
    <property type="nucleotide sequence ID" value="NZ_JALBUU010000004.1"/>
</dbReference>
<sequence length="250" mass="28022">MAQNIYDTPEFFEGYSRLPRSVHGLEGAPEWPAIQAMLPELQGRRVVDLGCGFGWFTRWARMQGASQVLGLDVSENMLARARADTADPAVQYAMADLETLNLSPGEFDLAYSSLAFHYIEDFGRLVRRVFRSLTPGAHLVFTIEHPIYMASTRPGWLAREDGQKTWPVDSYAIEGARTTDWLAKGVVKYHRTLGTTLNTLITSGFTIREVHEWHPTQQQIAEYPALAAEMERPMMVLISAQRGTEIGTAS</sequence>
<dbReference type="GO" id="GO:0032259">
    <property type="term" value="P:methylation"/>
    <property type="evidence" value="ECO:0007669"/>
    <property type="project" value="UniProtKB-KW"/>
</dbReference>
<keyword evidence="3" id="KW-0949">S-adenosyl-L-methionine</keyword>
<evidence type="ECO:0000256" key="2">
    <source>
        <dbReference type="ARBA" id="ARBA00022679"/>
    </source>
</evidence>
<dbReference type="PANTHER" id="PTHR43464:SF19">
    <property type="entry name" value="UBIQUINONE BIOSYNTHESIS O-METHYLTRANSFERASE, MITOCHONDRIAL"/>
    <property type="match status" value="1"/>
</dbReference>
<proteinExistence type="predicted"/>
<evidence type="ECO:0000313" key="5">
    <source>
        <dbReference type="EMBL" id="MCI0752594.1"/>
    </source>
</evidence>
<dbReference type="EMBL" id="JALBUU010000004">
    <property type="protein sequence ID" value="MCI0752594.1"/>
    <property type="molecule type" value="Genomic_DNA"/>
</dbReference>
<dbReference type="InterPro" id="IPR013216">
    <property type="entry name" value="Methyltransf_11"/>
</dbReference>